<evidence type="ECO:0000313" key="3">
    <source>
        <dbReference type="EMBL" id="KAB2350701.1"/>
    </source>
</evidence>
<accession>A0A6H9Z442</accession>
<keyword evidence="1" id="KW-0732">Signal</keyword>
<evidence type="ECO:0000313" key="4">
    <source>
        <dbReference type="Proteomes" id="UP000468735"/>
    </source>
</evidence>
<feature type="domain" description="DUF4352" evidence="2">
    <location>
        <begin position="48"/>
        <end position="158"/>
    </location>
</feature>
<comment type="caution">
    <text evidence="3">The sequence shown here is derived from an EMBL/GenBank/DDBJ whole genome shotgun (WGS) entry which is preliminary data.</text>
</comment>
<evidence type="ECO:0000256" key="1">
    <source>
        <dbReference type="ARBA" id="ARBA00022729"/>
    </source>
</evidence>
<dbReference type="Gene3D" id="2.60.40.1240">
    <property type="match status" value="1"/>
</dbReference>
<dbReference type="InterPro" id="IPR029050">
    <property type="entry name" value="Immunoprotect_excell_Ig-like"/>
</dbReference>
<organism evidence="3 4">
    <name type="scientific">Actinomadura rudentiformis</name>
    <dbReference type="NCBI Taxonomy" id="359158"/>
    <lineage>
        <taxon>Bacteria</taxon>
        <taxon>Bacillati</taxon>
        <taxon>Actinomycetota</taxon>
        <taxon>Actinomycetes</taxon>
        <taxon>Streptosporangiales</taxon>
        <taxon>Thermomonosporaceae</taxon>
        <taxon>Actinomadura</taxon>
    </lineage>
</organism>
<dbReference type="Proteomes" id="UP000468735">
    <property type="component" value="Unassembled WGS sequence"/>
</dbReference>
<proteinExistence type="predicted"/>
<keyword evidence="4" id="KW-1185">Reference proteome</keyword>
<reference evidence="3 4" key="1">
    <citation type="submission" date="2019-09" db="EMBL/GenBank/DDBJ databases">
        <title>Actinomadura physcomitrii sp. nov., a novel actinomycete isolated from moss [Physcomitrium sphaericum (Ludw) Fuernr].</title>
        <authorList>
            <person name="Zhuang X."/>
            <person name="Liu C."/>
        </authorList>
    </citation>
    <scope>NUCLEOTIDE SEQUENCE [LARGE SCALE GENOMIC DNA]</scope>
    <source>
        <strain evidence="3 4">HMC1</strain>
    </source>
</reference>
<dbReference type="Pfam" id="PF11611">
    <property type="entry name" value="DUF4352"/>
    <property type="match status" value="1"/>
</dbReference>
<dbReference type="OrthoDB" id="166023at2"/>
<gene>
    <name evidence="3" type="ORF">F8566_06855</name>
</gene>
<evidence type="ECO:0000259" key="2">
    <source>
        <dbReference type="Pfam" id="PF11611"/>
    </source>
</evidence>
<name>A0A6H9Z442_9ACTN</name>
<dbReference type="InterPro" id="IPR029051">
    <property type="entry name" value="DUF4352"/>
</dbReference>
<protein>
    <submittedName>
        <fullName evidence="3">DUF4352 domain-containing protein</fullName>
    </submittedName>
</protein>
<dbReference type="AlphaFoldDB" id="A0A6H9Z442"/>
<dbReference type="EMBL" id="WBMT01000003">
    <property type="protein sequence ID" value="KAB2350701.1"/>
    <property type="molecule type" value="Genomic_DNA"/>
</dbReference>
<sequence>MNMPLSAAILITLTSCAVHSIPDDGGAQAIRPPKAARIGEAVNITDKYRDIALQVTLTKVVDPARPTTGKRFIAAQFRIRNNGTKDYKDARGGGVRLIDESGQAYDSASSAASDCEEFGSSEIWLSSGETQVGCVTFEVDKNAKPERIRFGALYGFSAGAVWQIK</sequence>